<comment type="similarity">
    <text evidence="5">Belongs to the creatininase superfamily.</text>
</comment>
<accession>A0A8J8M7S5</accession>
<dbReference type="AlphaFoldDB" id="A0A8J8M7S5"/>
<keyword evidence="3" id="KW-0378">Hydrolase</keyword>
<evidence type="ECO:0000256" key="2">
    <source>
        <dbReference type="ARBA" id="ARBA00022723"/>
    </source>
</evidence>
<gene>
    <name evidence="6" type="ORF">HYG85_03035</name>
</gene>
<dbReference type="SUPFAM" id="SSF102215">
    <property type="entry name" value="Creatininase"/>
    <property type="match status" value="1"/>
</dbReference>
<dbReference type="Pfam" id="PF02633">
    <property type="entry name" value="Creatininase"/>
    <property type="match status" value="1"/>
</dbReference>
<evidence type="ECO:0000256" key="1">
    <source>
        <dbReference type="ARBA" id="ARBA00001947"/>
    </source>
</evidence>
<evidence type="ECO:0000313" key="7">
    <source>
        <dbReference type="Proteomes" id="UP000677305"/>
    </source>
</evidence>
<dbReference type="KEGG" id="vgu:HYG85_03035"/>
<sequence length="284" mass="32277">MSRNIMELCWTQIEELDKEKTVMMIGIAPIEEHGRHLPTGVDVYETKHWIESSITKLENSFPEYTFLTMPMLPFGHGDIRGFVGNIHLSQKLIYQIVLEMLGGIAEWGIKNIVIISGHADPKHLIAIEQACDEINKIYQDVSFAPMGAIFSQDNITLDFKDDSNQLVKEKLGKYPNDFHGGWIETSNMLDICPGLVNDNYGNLPDISINEMEMIQPEIVSSKIKGQGHIGYPKESTMELGQVLNENMAERIKICVEAYLIRKDYKKYLHHKLYNIPALKVQGGK</sequence>
<keyword evidence="7" id="KW-1185">Reference proteome</keyword>
<evidence type="ECO:0000256" key="4">
    <source>
        <dbReference type="ARBA" id="ARBA00022833"/>
    </source>
</evidence>
<dbReference type="EMBL" id="CP058561">
    <property type="protein sequence ID" value="QUH27942.1"/>
    <property type="molecule type" value="Genomic_DNA"/>
</dbReference>
<organism evidence="6 7">
    <name type="scientific">Vallitalea guaymasensis</name>
    <dbReference type="NCBI Taxonomy" id="1185412"/>
    <lineage>
        <taxon>Bacteria</taxon>
        <taxon>Bacillati</taxon>
        <taxon>Bacillota</taxon>
        <taxon>Clostridia</taxon>
        <taxon>Lachnospirales</taxon>
        <taxon>Vallitaleaceae</taxon>
        <taxon>Vallitalea</taxon>
    </lineage>
</organism>
<dbReference type="GO" id="GO:0046872">
    <property type="term" value="F:metal ion binding"/>
    <property type="evidence" value="ECO:0007669"/>
    <property type="project" value="UniProtKB-KW"/>
</dbReference>
<comment type="cofactor">
    <cofactor evidence="1">
        <name>Zn(2+)</name>
        <dbReference type="ChEBI" id="CHEBI:29105"/>
    </cofactor>
</comment>
<evidence type="ECO:0000256" key="5">
    <source>
        <dbReference type="ARBA" id="ARBA00024029"/>
    </source>
</evidence>
<reference evidence="6 7" key="1">
    <citation type="submission" date="2020-07" db="EMBL/GenBank/DDBJ databases">
        <title>Vallitalea guaymasensis genome.</title>
        <authorList>
            <person name="Postec A."/>
        </authorList>
    </citation>
    <scope>NUCLEOTIDE SEQUENCE [LARGE SCALE GENOMIC DNA]</scope>
    <source>
        <strain evidence="6 7">Ra1766G1</strain>
    </source>
</reference>
<keyword evidence="2" id="KW-0479">Metal-binding</keyword>
<dbReference type="Proteomes" id="UP000677305">
    <property type="component" value="Chromosome"/>
</dbReference>
<name>A0A8J8M7S5_9FIRM</name>
<dbReference type="InterPro" id="IPR024087">
    <property type="entry name" value="Creatininase-like_sf"/>
</dbReference>
<dbReference type="PANTHER" id="PTHR35005">
    <property type="entry name" value="3-DEHYDRO-SCYLLO-INOSOSE HYDROLASE"/>
    <property type="match status" value="1"/>
</dbReference>
<proteinExistence type="inferred from homology"/>
<dbReference type="Gene3D" id="3.40.50.10310">
    <property type="entry name" value="Creatininase"/>
    <property type="match status" value="1"/>
</dbReference>
<dbReference type="GO" id="GO:0009231">
    <property type="term" value="P:riboflavin biosynthetic process"/>
    <property type="evidence" value="ECO:0007669"/>
    <property type="project" value="TreeGrafter"/>
</dbReference>
<protein>
    <submittedName>
        <fullName evidence="6">Creatininase family protein</fullName>
    </submittedName>
</protein>
<evidence type="ECO:0000256" key="3">
    <source>
        <dbReference type="ARBA" id="ARBA00022801"/>
    </source>
</evidence>
<dbReference type="InterPro" id="IPR003785">
    <property type="entry name" value="Creatininase/forma_Hydrolase"/>
</dbReference>
<dbReference type="GO" id="GO:0016811">
    <property type="term" value="F:hydrolase activity, acting on carbon-nitrogen (but not peptide) bonds, in linear amides"/>
    <property type="evidence" value="ECO:0007669"/>
    <property type="project" value="TreeGrafter"/>
</dbReference>
<evidence type="ECO:0000313" key="6">
    <source>
        <dbReference type="EMBL" id="QUH27942.1"/>
    </source>
</evidence>
<dbReference type="PANTHER" id="PTHR35005:SF1">
    <property type="entry name" value="2-AMINO-5-FORMYLAMINO-6-RIBOSYLAMINOPYRIMIDIN-4(3H)-ONE 5'-MONOPHOSPHATE DEFORMYLASE"/>
    <property type="match status" value="1"/>
</dbReference>
<dbReference type="RefSeq" id="WP_212692229.1">
    <property type="nucleotide sequence ID" value="NZ_CP058561.1"/>
</dbReference>
<keyword evidence="4" id="KW-0862">Zinc</keyword>